<dbReference type="AlphaFoldDB" id="G9YIB9"/>
<keyword evidence="3" id="KW-1185">Reference proteome</keyword>
<reference evidence="2 3" key="1">
    <citation type="submission" date="2011-08" db="EMBL/GenBank/DDBJ databases">
        <authorList>
            <person name="Weinstock G."/>
            <person name="Sodergren E."/>
            <person name="Clifton S."/>
            <person name="Fulton L."/>
            <person name="Fulton B."/>
            <person name="Courtney L."/>
            <person name="Fronick C."/>
            <person name="Harrison M."/>
            <person name="Strong C."/>
            <person name="Farmer C."/>
            <person name="Delahaunty K."/>
            <person name="Markovic C."/>
            <person name="Hall O."/>
            <person name="Minx P."/>
            <person name="Tomlinson C."/>
            <person name="Mitreva M."/>
            <person name="Hou S."/>
            <person name="Chen J."/>
            <person name="Wollam A."/>
            <person name="Pepin K.H."/>
            <person name="Johnson M."/>
            <person name="Bhonagiri V."/>
            <person name="Zhang X."/>
            <person name="Suruliraj S."/>
            <person name="Warren W."/>
            <person name="Chinwalla A."/>
            <person name="Mardis E.R."/>
            <person name="Wilson R.K."/>
        </authorList>
    </citation>
    <scope>NUCLEOTIDE SEQUENCE [LARGE SCALE GENOMIC DNA]</scope>
    <source>
        <strain evidence="2 3">F0357</strain>
    </source>
</reference>
<dbReference type="STRING" id="861450.HMPREF0080_01409"/>
<sequence length="128" mass="14352">MFYVKAKKILLSLGLAVVMSVSVCAAKANIWQYNPNIAIDMNSAKVTTENGMTILTFQTTETFGESTDQCTYVYNVDEQTIQLKELVSKIGKKKFKQQFYPQSIADGNDVVKGRAHMATLVLQKVQYK</sequence>
<comment type="caution">
    <text evidence="2">The sequence shown here is derived from an EMBL/GenBank/DDBJ whole genome shotgun (WGS) entry which is preliminary data.</text>
</comment>
<gene>
    <name evidence="2" type="ORF">HMPREF0080_01409</name>
</gene>
<name>G9YIB9_9FIRM</name>
<dbReference type="Proteomes" id="UP000005481">
    <property type="component" value="Unassembled WGS sequence"/>
</dbReference>
<evidence type="ECO:0000313" key="3">
    <source>
        <dbReference type="Proteomes" id="UP000005481"/>
    </source>
</evidence>
<protein>
    <submittedName>
        <fullName evidence="2">Uncharacterized protein</fullName>
    </submittedName>
</protein>
<keyword evidence="1" id="KW-0732">Signal</keyword>
<proteinExistence type="predicted"/>
<evidence type="ECO:0000256" key="1">
    <source>
        <dbReference type="SAM" id="SignalP"/>
    </source>
</evidence>
<feature type="signal peptide" evidence="1">
    <location>
        <begin position="1"/>
        <end position="25"/>
    </location>
</feature>
<accession>G9YIB9</accession>
<dbReference type="EMBL" id="AGCJ01000060">
    <property type="protein sequence ID" value="EHM39722.1"/>
    <property type="molecule type" value="Genomic_DNA"/>
</dbReference>
<dbReference type="HOGENOM" id="CLU_161244_0_0_9"/>
<organism evidence="2 3">
    <name type="scientific">Anaeroglobus geminatus F0357</name>
    <dbReference type="NCBI Taxonomy" id="861450"/>
    <lineage>
        <taxon>Bacteria</taxon>
        <taxon>Bacillati</taxon>
        <taxon>Bacillota</taxon>
        <taxon>Negativicutes</taxon>
        <taxon>Veillonellales</taxon>
        <taxon>Veillonellaceae</taxon>
        <taxon>Anaeroglobus</taxon>
    </lineage>
</organism>
<evidence type="ECO:0000313" key="2">
    <source>
        <dbReference type="EMBL" id="EHM39722.1"/>
    </source>
</evidence>
<feature type="chain" id="PRO_5039177344" evidence="1">
    <location>
        <begin position="26"/>
        <end position="128"/>
    </location>
</feature>
<dbReference type="eggNOG" id="ENOG5033XCW">
    <property type="taxonomic scope" value="Bacteria"/>
</dbReference>
<dbReference type="PATRIC" id="fig|861450.3.peg.1301"/>